<dbReference type="SUPFAM" id="SSF54001">
    <property type="entry name" value="Cysteine proteinases"/>
    <property type="match status" value="1"/>
</dbReference>
<dbReference type="RefSeq" id="WP_111740912.1">
    <property type="nucleotide sequence ID" value="NZ_LR698987.1"/>
</dbReference>
<feature type="domain" description="Transglutaminase-like" evidence="1">
    <location>
        <begin position="62"/>
        <end position="136"/>
    </location>
</feature>
<dbReference type="EMBL" id="LS483470">
    <property type="protein sequence ID" value="SQI42126.1"/>
    <property type="molecule type" value="Genomic_DNA"/>
</dbReference>
<protein>
    <submittedName>
        <fullName evidence="2">Transglutaminase-like superfamily</fullName>
    </submittedName>
</protein>
<dbReference type="Gene3D" id="3.10.620.30">
    <property type="match status" value="1"/>
</dbReference>
<dbReference type="PANTHER" id="PTHR33490">
    <property type="entry name" value="BLR5614 PROTEIN-RELATED"/>
    <property type="match status" value="1"/>
</dbReference>
<name>A0A2X4UQK7_9GAMM</name>
<dbReference type="InterPro" id="IPR002931">
    <property type="entry name" value="Transglutaminase-like"/>
</dbReference>
<dbReference type="AlphaFoldDB" id="A0A2X4UQK7"/>
<dbReference type="InterPro" id="IPR038765">
    <property type="entry name" value="Papain-like_cys_pep_sf"/>
</dbReference>
<dbReference type="SMART" id="SM00460">
    <property type="entry name" value="TGc"/>
    <property type="match status" value="1"/>
</dbReference>
<evidence type="ECO:0000259" key="1">
    <source>
        <dbReference type="SMART" id="SM00460"/>
    </source>
</evidence>
<gene>
    <name evidence="2" type="ORF">NCTC12151_02475</name>
</gene>
<evidence type="ECO:0000313" key="2">
    <source>
        <dbReference type="EMBL" id="SQI42126.1"/>
    </source>
</evidence>
<keyword evidence="3" id="KW-1185">Reference proteome</keyword>
<proteinExistence type="predicted"/>
<reference evidence="2 3" key="1">
    <citation type="submission" date="2018-06" db="EMBL/GenBank/DDBJ databases">
        <authorList>
            <consortium name="Pathogen Informatics"/>
            <person name="Doyle S."/>
        </authorList>
    </citation>
    <scope>NUCLEOTIDE SEQUENCE [LARGE SCALE GENOMIC DNA]</scope>
    <source>
        <strain evidence="2 3">NCTC12151</strain>
    </source>
</reference>
<dbReference type="OrthoDB" id="5438043at2"/>
<dbReference type="PANTHER" id="PTHR33490:SF3">
    <property type="entry name" value="CONSERVED INTEGRAL MEMBRANE PROTEIN"/>
    <property type="match status" value="1"/>
</dbReference>
<dbReference type="Proteomes" id="UP000249005">
    <property type="component" value="Chromosome 1"/>
</dbReference>
<accession>A0A2X4UQK7</accession>
<dbReference type="Pfam" id="PF01841">
    <property type="entry name" value="Transglut_core"/>
    <property type="match status" value="1"/>
</dbReference>
<sequence length="237" mass="27540">MKDYLQETRLLDFNHPAIQQLIADRQWQNLSEQQQILQAYNFVRDEIPFGFNVNDTLSASTILQEGLGQCNTKTILFMALLRGLNIPCRLHGFTIDKQLQAGIMNDDVYEAMPDEIVHTWAEVYFNQRWYNMEGLILDLPYLTGLQRKFADQTDTFSGYAVATPNLQQPPVYWNGNNDTYIQKEGIVQDFGTFDSPDEFFAQYTQNMSEEKMRLFGERLRHDINRSIAQIRKSASDT</sequence>
<dbReference type="KEGG" id="lri:NCTC12151_02475"/>
<evidence type="ECO:0000313" key="3">
    <source>
        <dbReference type="Proteomes" id="UP000249005"/>
    </source>
</evidence>
<organism evidence="2 3">
    <name type="scientific">Leminorella richardii</name>
    <dbReference type="NCBI Taxonomy" id="158841"/>
    <lineage>
        <taxon>Bacteria</taxon>
        <taxon>Pseudomonadati</taxon>
        <taxon>Pseudomonadota</taxon>
        <taxon>Gammaproteobacteria</taxon>
        <taxon>Enterobacterales</taxon>
        <taxon>Budviciaceae</taxon>
        <taxon>Leminorella</taxon>
    </lineage>
</organism>